<dbReference type="SUPFAM" id="SSF50939">
    <property type="entry name" value="Sialidases"/>
    <property type="match status" value="1"/>
</dbReference>
<comment type="caution">
    <text evidence="1">The sequence shown here is derived from an EMBL/GenBank/DDBJ whole genome shotgun (WGS) entry which is preliminary data.</text>
</comment>
<reference evidence="1 2" key="1">
    <citation type="submission" date="2018-12" db="EMBL/GenBank/DDBJ databases">
        <authorList>
            <person name="Yang Y."/>
        </authorList>
    </citation>
    <scope>NUCLEOTIDE SEQUENCE [LARGE SCALE GENOMIC DNA]</scope>
    <source>
        <strain evidence="1 2">GSF71</strain>
    </source>
</reference>
<keyword evidence="2" id="KW-1185">Reference proteome</keyword>
<name>A0A3S0XND4_9PROT</name>
<evidence type="ECO:0008006" key="3">
    <source>
        <dbReference type="Google" id="ProtNLM"/>
    </source>
</evidence>
<dbReference type="OrthoDB" id="7042075at2"/>
<dbReference type="InterPro" id="IPR036278">
    <property type="entry name" value="Sialidase_sf"/>
</dbReference>
<sequence>MAALLTLALPTQAAELRVAVPAGARPETVFDWNGQACEGWDVPDAPARAWRGVDGTVHLLAAHTTARALTGPSLDRVAPDCKVVFESGRNDDPGRYDDRGWLAAPYTTDGRVVYALVHNEYHGHERRALCPVGGYAACWWNSVTLAVSTDGGARFRAAGYVAGIPYRFRGDLGHRAGLFGPSNIVEKDGWYYATAFAEETGAQKRGVCLMRTRDLAAPGSWRGWDGRGFTVRFLDPYAEPGENPAGHVCAPLPAGRLPFTVTSLVRHAPTGLYVAAMAGRRTETPGVPPVSGVWVSSSADLLSWSPPRLAWAAPLMTDPDRCGAAETVYYPSILDPDSPSRNFEDTDDTAFLYLTRLRMKGCAPTTQRDLIRVPIRLDPVADR</sequence>
<evidence type="ECO:0000313" key="2">
    <source>
        <dbReference type="Proteomes" id="UP000280346"/>
    </source>
</evidence>
<proteinExistence type="predicted"/>
<dbReference type="AlphaFoldDB" id="A0A3S0XND4"/>
<accession>A0A3S0XND4</accession>
<dbReference type="RefSeq" id="WP_126997803.1">
    <property type="nucleotide sequence ID" value="NZ_CP173192.1"/>
</dbReference>
<dbReference type="EMBL" id="RZIJ01000007">
    <property type="protein sequence ID" value="RUQ72139.1"/>
    <property type="molecule type" value="Genomic_DNA"/>
</dbReference>
<gene>
    <name evidence="1" type="ORF">EJ913_11300</name>
</gene>
<evidence type="ECO:0000313" key="1">
    <source>
        <dbReference type="EMBL" id="RUQ72139.1"/>
    </source>
</evidence>
<organism evidence="1 2">
    <name type="scientific">Azospirillum doebereinerae</name>
    <dbReference type="NCBI Taxonomy" id="92933"/>
    <lineage>
        <taxon>Bacteria</taxon>
        <taxon>Pseudomonadati</taxon>
        <taxon>Pseudomonadota</taxon>
        <taxon>Alphaproteobacteria</taxon>
        <taxon>Rhodospirillales</taxon>
        <taxon>Azospirillaceae</taxon>
        <taxon>Azospirillum</taxon>
    </lineage>
</organism>
<protein>
    <recommendedName>
        <fullName evidence="3">DUF4185 domain-containing protein</fullName>
    </recommendedName>
</protein>
<dbReference type="Proteomes" id="UP000280346">
    <property type="component" value="Unassembled WGS sequence"/>
</dbReference>